<proteinExistence type="predicted"/>
<reference evidence="2 3" key="1">
    <citation type="submission" date="2024-01" db="EMBL/GenBank/DDBJ databases">
        <title>The complete chloroplast genome sequence of Lithospermum erythrorhizon: insights into the phylogenetic relationship among Boraginaceae species and the maternal lineages of purple gromwells.</title>
        <authorList>
            <person name="Okada T."/>
            <person name="Watanabe K."/>
        </authorList>
    </citation>
    <scope>NUCLEOTIDE SEQUENCE [LARGE SCALE GENOMIC DNA]</scope>
</reference>
<organism evidence="2 3">
    <name type="scientific">Lithospermum erythrorhizon</name>
    <name type="common">Purple gromwell</name>
    <name type="synonym">Lithospermum officinale var. erythrorhizon</name>
    <dbReference type="NCBI Taxonomy" id="34254"/>
    <lineage>
        <taxon>Eukaryota</taxon>
        <taxon>Viridiplantae</taxon>
        <taxon>Streptophyta</taxon>
        <taxon>Embryophyta</taxon>
        <taxon>Tracheophyta</taxon>
        <taxon>Spermatophyta</taxon>
        <taxon>Magnoliopsida</taxon>
        <taxon>eudicotyledons</taxon>
        <taxon>Gunneridae</taxon>
        <taxon>Pentapetalae</taxon>
        <taxon>asterids</taxon>
        <taxon>lamiids</taxon>
        <taxon>Boraginales</taxon>
        <taxon>Boraginaceae</taxon>
        <taxon>Boraginoideae</taxon>
        <taxon>Lithospermeae</taxon>
        <taxon>Lithospermum</taxon>
    </lineage>
</organism>
<evidence type="ECO:0000313" key="2">
    <source>
        <dbReference type="EMBL" id="GAA0159956.1"/>
    </source>
</evidence>
<dbReference type="AlphaFoldDB" id="A0AAV3Q990"/>
<sequence length="125" mass="13810">MMLLPSARTGGRKIDVLRRLVKDVTTLGKKKAGETGDDACRVVEPAVVEDGAQNMKGNLKTKGKWSKAPVSTKRSRNEPIRSIAPIDTAQEVTQDAAPQIHNFEHIRRVVAEKMFSEVTKRMPTS</sequence>
<name>A0AAV3Q990_LITER</name>
<keyword evidence="3" id="KW-1185">Reference proteome</keyword>
<gene>
    <name evidence="2" type="ORF">LIER_16620</name>
</gene>
<evidence type="ECO:0000313" key="3">
    <source>
        <dbReference type="Proteomes" id="UP001454036"/>
    </source>
</evidence>
<feature type="region of interest" description="Disordered" evidence="1">
    <location>
        <begin position="53"/>
        <end position="79"/>
    </location>
</feature>
<dbReference type="Proteomes" id="UP001454036">
    <property type="component" value="Unassembled WGS sequence"/>
</dbReference>
<protein>
    <submittedName>
        <fullName evidence="2">Uncharacterized protein</fullName>
    </submittedName>
</protein>
<accession>A0AAV3Q990</accession>
<dbReference type="EMBL" id="BAABME010003734">
    <property type="protein sequence ID" value="GAA0159956.1"/>
    <property type="molecule type" value="Genomic_DNA"/>
</dbReference>
<evidence type="ECO:0000256" key="1">
    <source>
        <dbReference type="SAM" id="MobiDB-lite"/>
    </source>
</evidence>
<comment type="caution">
    <text evidence="2">The sequence shown here is derived from an EMBL/GenBank/DDBJ whole genome shotgun (WGS) entry which is preliminary data.</text>
</comment>